<feature type="compositionally biased region" description="Polar residues" evidence="5">
    <location>
        <begin position="9"/>
        <end position="35"/>
    </location>
</feature>
<keyword evidence="1" id="KW-0479">Metal-binding</keyword>
<dbReference type="OrthoDB" id="10057496at2759"/>
<dbReference type="InterPro" id="IPR013083">
    <property type="entry name" value="Znf_RING/FYVE/PHD"/>
</dbReference>
<proteinExistence type="predicted"/>
<evidence type="ECO:0000256" key="2">
    <source>
        <dbReference type="ARBA" id="ARBA00022771"/>
    </source>
</evidence>
<dbReference type="AlphaFoldDB" id="A0A0D7AKF3"/>
<sequence>MADDDASSDESFQYPDTTPARTSDTRPSSIYSSSDYFGRVPSGSGSRTAADLTPHLSQSPEFRVPTHDAPQKVLTFSTVSPHSVHAQWERDGAVQQCRDCQRRFSFLVRRHCRRCGRIFCDRCSSRRAVLDPSEIVQDPYFPETVASAGTSHRICQSCFDQVNGTVPAGLHATQVDSMERIFVDPGRLSIPGQSRGGRGGEASSQISDLAECPVCSTNLEQVGDASAQEAHVRNCLEGGPGAAPQSSKYLVYSLQPGSVLIGTECESIFFYFLSLRVLVSVVSERLLRCCRCHLSRGVRGRVNGRPVELFLQLPQ</sequence>
<keyword evidence="3" id="KW-0862">Zinc</keyword>
<dbReference type="PROSITE" id="PS50178">
    <property type="entry name" value="ZF_FYVE"/>
    <property type="match status" value="1"/>
</dbReference>
<dbReference type="InterPro" id="IPR017455">
    <property type="entry name" value="Znf_FYVE-rel"/>
</dbReference>
<dbReference type="Gene3D" id="3.30.40.10">
    <property type="entry name" value="Zinc/RING finger domain, C3HC4 (zinc finger)"/>
    <property type="match status" value="1"/>
</dbReference>
<evidence type="ECO:0000259" key="6">
    <source>
        <dbReference type="PROSITE" id="PS50178"/>
    </source>
</evidence>
<protein>
    <submittedName>
        <fullName evidence="7">FYVE-domain-containing protein</fullName>
    </submittedName>
</protein>
<dbReference type="PANTHER" id="PTHR23164">
    <property type="entry name" value="EARLY ENDOSOME ANTIGEN 1"/>
    <property type="match status" value="1"/>
</dbReference>
<keyword evidence="8" id="KW-1185">Reference proteome</keyword>
<dbReference type="Pfam" id="PF01363">
    <property type="entry name" value="FYVE"/>
    <property type="match status" value="1"/>
</dbReference>
<dbReference type="EMBL" id="KN881644">
    <property type="protein sequence ID" value="KIY52340.1"/>
    <property type="molecule type" value="Genomic_DNA"/>
</dbReference>
<evidence type="ECO:0000256" key="1">
    <source>
        <dbReference type="ARBA" id="ARBA00022723"/>
    </source>
</evidence>
<keyword evidence="2 4" id="KW-0863">Zinc-finger</keyword>
<evidence type="ECO:0000256" key="5">
    <source>
        <dbReference type="SAM" id="MobiDB-lite"/>
    </source>
</evidence>
<evidence type="ECO:0000256" key="3">
    <source>
        <dbReference type="ARBA" id="ARBA00022833"/>
    </source>
</evidence>
<dbReference type="PANTHER" id="PTHR23164:SF30">
    <property type="entry name" value="EARLY ENDOSOME ANTIGEN 1"/>
    <property type="match status" value="1"/>
</dbReference>
<organism evidence="7 8">
    <name type="scientific">Fistulina hepatica ATCC 64428</name>
    <dbReference type="NCBI Taxonomy" id="1128425"/>
    <lineage>
        <taxon>Eukaryota</taxon>
        <taxon>Fungi</taxon>
        <taxon>Dikarya</taxon>
        <taxon>Basidiomycota</taxon>
        <taxon>Agaricomycotina</taxon>
        <taxon>Agaricomycetes</taxon>
        <taxon>Agaricomycetidae</taxon>
        <taxon>Agaricales</taxon>
        <taxon>Fistulinaceae</taxon>
        <taxon>Fistulina</taxon>
    </lineage>
</organism>
<reference evidence="7 8" key="1">
    <citation type="journal article" date="2015" name="Fungal Genet. Biol.">
        <title>Evolution of novel wood decay mechanisms in Agaricales revealed by the genome sequences of Fistulina hepatica and Cylindrobasidium torrendii.</title>
        <authorList>
            <person name="Floudas D."/>
            <person name="Held B.W."/>
            <person name="Riley R."/>
            <person name="Nagy L.G."/>
            <person name="Koehler G."/>
            <person name="Ransdell A.S."/>
            <person name="Younus H."/>
            <person name="Chow J."/>
            <person name="Chiniquy J."/>
            <person name="Lipzen A."/>
            <person name="Tritt A."/>
            <person name="Sun H."/>
            <person name="Haridas S."/>
            <person name="LaButti K."/>
            <person name="Ohm R.A."/>
            <person name="Kues U."/>
            <person name="Blanchette R.A."/>
            <person name="Grigoriev I.V."/>
            <person name="Minto R.E."/>
            <person name="Hibbett D.S."/>
        </authorList>
    </citation>
    <scope>NUCLEOTIDE SEQUENCE [LARGE SCALE GENOMIC DNA]</scope>
    <source>
        <strain evidence="7 8">ATCC 64428</strain>
    </source>
</reference>
<feature type="region of interest" description="Disordered" evidence="5">
    <location>
        <begin position="1"/>
        <end position="65"/>
    </location>
</feature>
<dbReference type="InterPro" id="IPR011011">
    <property type="entry name" value="Znf_FYVE_PHD"/>
</dbReference>
<accession>A0A0D7AKF3</accession>
<name>A0A0D7AKF3_9AGAR</name>
<evidence type="ECO:0000313" key="8">
    <source>
        <dbReference type="Proteomes" id="UP000054144"/>
    </source>
</evidence>
<evidence type="ECO:0000313" key="7">
    <source>
        <dbReference type="EMBL" id="KIY52340.1"/>
    </source>
</evidence>
<evidence type="ECO:0000256" key="4">
    <source>
        <dbReference type="PROSITE-ProRule" id="PRU00091"/>
    </source>
</evidence>
<feature type="domain" description="FYVE-type" evidence="6">
    <location>
        <begin position="91"/>
        <end position="163"/>
    </location>
</feature>
<gene>
    <name evidence="7" type="ORF">FISHEDRAFT_35588</name>
</gene>
<dbReference type="Proteomes" id="UP000054144">
    <property type="component" value="Unassembled WGS sequence"/>
</dbReference>
<dbReference type="SMART" id="SM00064">
    <property type="entry name" value="FYVE"/>
    <property type="match status" value="1"/>
</dbReference>
<dbReference type="SUPFAM" id="SSF57903">
    <property type="entry name" value="FYVE/PHD zinc finger"/>
    <property type="match status" value="1"/>
</dbReference>
<dbReference type="GO" id="GO:0008270">
    <property type="term" value="F:zinc ion binding"/>
    <property type="evidence" value="ECO:0007669"/>
    <property type="project" value="UniProtKB-KW"/>
</dbReference>
<dbReference type="InterPro" id="IPR000306">
    <property type="entry name" value="Znf_FYVE"/>
</dbReference>